<comment type="caution">
    <text evidence="9">The sequence shown here is derived from an EMBL/GenBank/DDBJ whole genome shotgun (WGS) entry which is preliminary data.</text>
</comment>
<evidence type="ECO:0000256" key="5">
    <source>
        <dbReference type="ARBA" id="ARBA00022989"/>
    </source>
</evidence>
<dbReference type="PANTHER" id="PTHR42718">
    <property type="entry name" value="MAJOR FACILITATOR SUPERFAMILY MULTIDRUG TRANSPORTER MFSC"/>
    <property type="match status" value="1"/>
</dbReference>
<evidence type="ECO:0000256" key="7">
    <source>
        <dbReference type="SAM" id="Phobius"/>
    </source>
</evidence>
<dbReference type="Gene3D" id="1.20.1250.20">
    <property type="entry name" value="MFS general substrate transporter like domains"/>
    <property type="match status" value="1"/>
</dbReference>
<accession>A0A4R5BMW5</accession>
<feature type="transmembrane region" description="Helical" evidence="7">
    <location>
        <begin position="339"/>
        <end position="364"/>
    </location>
</feature>
<keyword evidence="4 7" id="KW-0812">Transmembrane</keyword>
<feature type="transmembrane region" description="Helical" evidence="7">
    <location>
        <begin position="238"/>
        <end position="259"/>
    </location>
</feature>
<dbReference type="AlphaFoldDB" id="A0A4R5BMW5"/>
<keyword evidence="5 7" id="KW-1133">Transmembrane helix</keyword>
<gene>
    <name evidence="9" type="ORF">E1293_08360</name>
</gene>
<feature type="transmembrane region" description="Helical" evidence="7">
    <location>
        <begin position="208"/>
        <end position="232"/>
    </location>
</feature>
<evidence type="ECO:0000256" key="1">
    <source>
        <dbReference type="ARBA" id="ARBA00004651"/>
    </source>
</evidence>
<feature type="transmembrane region" description="Helical" evidence="7">
    <location>
        <begin position="437"/>
        <end position="456"/>
    </location>
</feature>
<keyword evidence="2" id="KW-0813">Transport</keyword>
<dbReference type="NCBIfam" id="TIGR00711">
    <property type="entry name" value="efflux_EmrB"/>
    <property type="match status" value="1"/>
</dbReference>
<dbReference type="InterPro" id="IPR020846">
    <property type="entry name" value="MFS_dom"/>
</dbReference>
<comment type="subcellular location">
    <subcellularLocation>
        <location evidence="1">Cell membrane</location>
        <topology evidence="1">Multi-pass membrane protein</topology>
    </subcellularLocation>
</comment>
<name>A0A4R5BMW5_9ACTN</name>
<dbReference type="Gene3D" id="1.20.1720.10">
    <property type="entry name" value="Multidrug resistance protein D"/>
    <property type="match status" value="1"/>
</dbReference>
<feature type="domain" description="Major facilitator superfamily (MFS) profile" evidence="8">
    <location>
        <begin position="84"/>
        <end position="532"/>
    </location>
</feature>
<evidence type="ECO:0000313" key="10">
    <source>
        <dbReference type="Proteomes" id="UP000295578"/>
    </source>
</evidence>
<organism evidence="9 10">
    <name type="scientific">Actinomadura darangshiensis</name>
    <dbReference type="NCBI Taxonomy" id="705336"/>
    <lineage>
        <taxon>Bacteria</taxon>
        <taxon>Bacillati</taxon>
        <taxon>Actinomycetota</taxon>
        <taxon>Actinomycetes</taxon>
        <taxon>Streptosporangiales</taxon>
        <taxon>Thermomonosporaceae</taxon>
        <taxon>Actinomadura</taxon>
    </lineage>
</organism>
<feature type="transmembrane region" description="Helical" evidence="7">
    <location>
        <begin position="509"/>
        <end position="527"/>
    </location>
</feature>
<dbReference type="GO" id="GO:0022857">
    <property type="term" value="F:transmembrane transporter activity"/>
    <property type="evidence" value="ECO:0007669"/>
    <property type="project" value="InterPro"/>
</dbReference>
<dbReference type="EMBL" id="SMKY01000025">
    <property type="protein sequence ID" value="TDD87189.1"/>
    <property type="molecule type" value="Genomic_DNA"/>
</dbReference>
<keyword evidence="3" id="KW-1003">Cell membrane</keyword>
<sequence length="543" mass="56552">MLTPSTPWRANSSRAAEMIAARFSRDPSRTRLSVRTVFATAQAYTDRCSTNYTKRCSVRAMSTSSTAAPPVPAVPVTDRRLYLIGPVLALGAFTTLLDTTIVNIALDRLSTRFGAPVAQAQWIVTGYLLAYVAVIPASGWISERFGARNAWLFAVGAFLAGSLLCGLAGSLPALVAFRVVQGIGGGMVIPITMSILAQAAGPDRLDRAMIPVAVPSLLGPVLGSVLGGVILQSADWRWLFFVNVPVCLAAVVLGSWLLPATAGRRGHRFDTAGFLLLTPGVVALAYGISRAPGHCGFASASAWLPLLAGTALIAAFTAHSLRARRAALIDVRVFARRGFGLSSLITFVSGFSTYALAFLLPLFYQQVRGESVLDTGLLLIPQGVGIMTFFLLARRLAARLDGRVVVAAGVLLTMAGIAPFALAGAHGGTVLLLCGQFLQGLGFGATTFPLMLLALASLSHDEAPRGSAAFNVVQRVGAPFGVAVIAVVLQTLLDGTAAPADGLAAFSATFWWTFGLSALPLLLALLVPKAETAEPAASPAPAA</sequence>
<evidence type="ECO:0000256" key="6">
    <source>
        <dbReference type="ARBA" id="ARBA00023136"/>
    </source>
</evidence>
<dbReference type="OrthoDB" id="9812221at2"/>
<evidence type="ECO:0000256" key="2">
    <source>
        <dbReference type="ARBA" id="ARBA00022448"/>
    </source>
</evidence>
<feature type="transmembrane region" description="Helical" evidence="7">
    <location>
        <begin position="118"/>
        <end position="138"/>
    </location>
</feature>
<evidence type="ECO:0000259" key="8">
    <source>
        <dbReference type="PROSITE" id="PS50850"/>
    </source>
</evidence>
<dbReference type="InterPro" id="IPR011701">
    <property type="entry name" value="MFS"/>
</dbReference>
<dbReference type="GO" id="GO:0005886">
    <property type="term" value="C:plasma membrane"/>
    <property type="evidence" value="ECO:0007669"/>
    <property type="project" value="UniProtKB-SubCell"/>
</dbReference>
<feature type="transmembrane region" description="Helical" evidence="7">
    <location>
        <begin position="81"/>
        <end position="106"/>
    </location>
</feature>
<feature type="transmembrane region" description="Helical" evidence="7">
    <location>
        <begin position="175"/>
        <end position="196"/>
    </location>
</feature>
<dbReference type="Proteomes" id="UP000295578">
    <property type="component" value="Unassembled WGS sequence"/>
</dbReference>
<evidence type="ECO:0000256" key="3">
    <source>
        <dbReference type="ARBA" id="ARBA00022475"/>
    </source>
</evidence>
<dbReference type="InterPro" id="IPR036259">
    <property type="entry name" value="MFS_trans_sf"/>
</dbReference>
<dbReference type="SUPFAM" id="SSF103473">
    <property type="entry name" value="MFS general substrate transporter"/>
    <property type="match status" value="1"/>
</dbReference>
<keyword evidence="10" id="KW-1185">Reference proteome</keyword>
<dbReference type="PROSITE" id="PS50850">
    <property type="entry name" value="MFS"/>
    <property type="match status" value="1"/>
</dbReference>
<feature type="transmembrane region" description="Helical" evidence="7">
    <location>
        <begin position="271"/>
        <end position="288"/>
    </location>
</feature>
<dbReference type="InterPro" id="IPR004638">
    <property type="entry name" value="EmrB-like"/>
</dbReference>
<evidence type="ECO:0000256" key="4">
    <source>
        <dbReference type="ARBA" id="ARBA00022692"/>
    </source>
</evidence>
<keyword evidence="6 7" id="KW-0472">Membrane</keyword>
<feature type="transmembrane region" description="Helical" evidence="7">
    <location>
        <begin position="150"/>
        <end position="169"/>
    </location>
</feature>
<reference evidence="9 10" key="1">
    <citation type="submission" date="2019-03" db="EMBL/GenBank/DDBJ databases">
        <title>Draft genome sequences of novel Actinobacteria.</title>
        <authorList>
            <person name="Sahin N."/>
            <person name="Ay H."/>
            <person name="Saygin H."/>
        </authorList>
    </citation>
    <scope>NUCLEOTIDE SEQUENCE [LARGE SCALE GENOMIC DNA]</scope>
    <source>
        <strain evidence="9 10">DSM 45941</strain>
    </source>
</reference>
<proteinExistence type="predicted"/>
<feature type="transmembrane region" description="Helical" evidence="7">
    <location>
        <begin position="405"/>
        <end position="425"/>
    </location>
</feature>
<evidence type="ECO:0000313" key="9">
    <source>
        <dbReference type="EMBL" id="TDD87189.1"/>
    </source>
</evidence>
<feature type="transmembrane region" description="Helical" evidence="7">
    <location>
        <begin position="300"/>
        <end position="318"/>
    </location>
</feature>
<dbReference type="Pfam" id="PF07690">
    <property type="entry name" value="MFS_1"/>
    <property type="match status" value="1"/>
</dbReference>
<feature type="transmembrane region" description="Helical" evidence="7">
    <location>
        <begin position="376"/>
        <end position="393"/>
    </location>
</feature>
<dbReference type="PANTHER" id="PTHR42718:SF46">
    <property type="entry name" value="BLR6921 PROTEIN"/>
    <property type="match status" value="1"/>
</dbReference>
<protein>
    <submittedName>
        <fullName evidence="9">DHA2 family efflux MFS transporter permease subunit</fullName>
    </submittedName>
</protein>
<feature type="transmembrane region" description="Helical" evidence="7">
    <location>
        <begin position="468"/>
        <end position="489"/>
    </location>
</feature>